<accession>A0A9N9WN69</accession>
<reference evidence="1" key="1">
    <citation type="submission" date="2022-01" db="EMBL/GenBank/DDBJ databases">
        <authorList>
            <person name="King R."/>
        </authorList>
    </citation>
    <scope>NUCLEOTIDE SEQUENCE</scope>
</reference>
<dbReference type="Proteomes" id="UP001153620">
    <property type="component" value="Chromosome 1"/>
</dbReference>
<protein>
    <submittedName>
        <fullName evidence="1">Uncharacterized protein</fullName>
    </submittedName>
</protein>
<dbReference type="AlphaFoldDB" id="A0A9N9WN69"/>
<evidence type="ECO:0000313" key="2">
    <source>
        <dbReference type="Proteomes" id="UP001153620"/>
    </source>
</evidence>
<sequence>MSILTGSVQYSLTYTSVCNGPNEPTHCLFPK</sequence>
<reference evidence="1" key="2">
    <citation type="submission" date="2022-10" db="EMBL/GenBank/DDBJ databases">
        <authorList>
            <consortium name="ENA_rothamsted_submissions"/>
            <consortium name="culmorum"/>
            <person name="King R."/>
        </authorList>
    </citation>
    <scope>NUCLEOTIDE SEQUENCE</scope>
</reference>
<keyword evidence="2" id="KW-1185">Reference proteome</keyword>
<gene>
    <name evidence="1" type="ORF">CHIRRI_LOCUS1419</name>
</gene>
<organism evidence="1 2">
    <name type="scientific">Chironomus riparius</name>
    <dbReference type="NCBI Taxonomy" id="315576"/>
    <lineage>
        <taxon>Eukaryota</taxon>
        <taxon>Metazoa</taxon>
        <taxon>Ecdysozoa</taxon>
        <taxon>Arthropoda</taxon>
        <taxon>Hexapoda</taxon>
        <taxon>Insecta</taxon>
        <taxon>Pterygota</taxon>
        <taxon>Neoptera</taxon>
        <taxon>Endopterygota</taxon>
        <taxon>Diptera</taxon>
        <taxon>Nematocera</taxon>
        <taxon>Chironomoidea</taxon>
        <taxon>Chironomidae</taxon>
        <taxon>Chironominae</taxon>
        <taxon>Chironomus</taxon>
    </lineage>
</organism>
<evidence type="ECO:0000313" key="1">
    <source>
        <dbReference type="EMBL" id="CAG9798437.1"/>
    </source>
</evidence>
<name>A0A9N9WN69_9DIPT</name>
<dbReference type="EMBL" id="OU895877">
    <property type="protein sequence ID" value="CAG9798437.1"/>
    <property type="molecule type" value="Genomic_DNA"/>
</dbReference>
<proteinExistence type="predicted"/>